<dbReference type="SMART" id="SM00327">
    <property type="entry name" value="VWA"/>
    <property type="match status" value="1"/>
</dbReference>
<keyword evidence="3" id="KW-1185">Reference proteome</keyword>
<dbReference type="InterPro" id="IPR036465">
    <property type="entry name" value="vWFA_dom_sf"/>
</dbReference>
<name>A0ABD3Y094_SINWO</name>
<dbReference type="PANTHER" id="PTHR45751">
    <property type="entry name" value="COPINE FAMILY PROTEIN 1"/>
    <property type="match status" value="1"/>
</dbReference>
<dbReference type="AlphaFoldDB" id="A0ABD3Y094"/>
<organism evidence="2 3">
    <name type="scientific">Sinanodonta woodiana</name>
    <name type="common">Chinese pond mussel</name>
    <name type="synonym">Anodonta woodiana</name>
    <dbReference type="NCBI Taxonomy" id="1069815"/>
    <lineage>
        <taxon>Eukaryota</taxon>
        <taxon>Metazoa</taxon>
        <taxon>Spiralia</taxon>
        <taxon>Lophotrochozoa</taxon>
        <taxon>Mollusca</taxon>
        <taxon>Bivalvia</taxon>
        <taxon>Autobranchia</taxon>
        <taxon>Heteroconchia</taxon>
        <taxon>Palaeoheterodonta</taxon>
        <taxon>Unionida</taxon>
        <taxon>Unionoidea</taxon>
        <taxon>Unionidae</taxon>
        <taxon>Unioninae</taxon>
        <taxon>Sinanodonta</taxon>
    </lineage>
</organism>
<evidence type="ECO:0000259" key="1">
    <source>
        <dbReference type="SMART" id="SM00327"/>
    </source>
</evidence>
<dbReference type="Proteomes" id="UP001634394">
    <property type="component" value="Unassembled WGS sequence"/>
</dbReference>
<accession>A0ABD3Y094</accession>
<sequence length="288" mass="32160">MELKDMSGLSMRGKPTAFLHDSSTGLKDVEEAKWRMKQFYVIRDNFTTLKDVTKAMKNAGVKDCGLIFGIDYTVSNRMQGQKTFGGRSLHDTSGPQMNPYQQAISIIGETIEELDDDGKIPAFGFGDSITRDKSIFPLKSKGMCEGFKEVLDVYNQITPGIQLSGPTNFVPLIEEAVKIVKETRKYHILVILADGQVTNEKINQDAIVEASKWPLSIILIGVGDGPWDAMKDFDDGLPERVFDNFQFVNFHENVTGAENANTTVALSALMEIPEQYQIIKDHELLTNR</sequence>
<dbReference type="PANTHER" id="PTHR45751:SF11">
    <property type="entry name" value="COPINE FAMILY PROTEIN 2"/>
    <property type="match status" value="1"/>
</dbReference>
<dbReference type="Gene3D" id="3.40.50.410">
    <property type="entry name" value="von Willebrand factor, type A domain"/>
    <property type="match status" value="1"/>
</dbReference>
<dbReference type="EMBL" id="JBJQND010000001">
    <property type="protein sequence ID" value="KAL3891890.1"/>
    <property type="molecule type" value="Genomic_DNA"/>
</dbReference>
<reference evidence="2 3" key="1">
    <citation type="submission" date="2024-11" db="EMBL/GenBank/DDBJ databases">
        <title>Chromosome-level genome assembly of the freshwater bivalve Anodonta woodiana.</title>
        <authorList>
            <person name="Chen X."/>
        </authorList>
    </citation>
    <scope>NUCLEOTIDE SEQUENCE [LARGE SCALE GENOMIC DNA]</scope>
    <source>
        <strain evidence="2">MN2024</strain>
        <tissue evidence="2">Gills</tissue>
    </source>
</reference>
<dbReference type="Pfam" id="PF07002">
    <property type="entry name" value="Copine"/>
    <property type="match status" value="1"/>
</dbReference>
<gene>
    <name evidence="2" type="ORF">ACJMK2_004132</name>
</gene>
<comment type="caution">
    <text evidence="2">The sequence shown here is derived from an EMBL/GenBank/DDBJ whole genome shotgun (WGS) entry which is preliminary data.</text>
</comment>
<evidence type="ECO:0000313" key="3">
    <source>
        <dbReference type="Proteomes" id="UP001634394"/>
    </source>
</evidence>
<proteinExistence type="predicted"/>
<dbReference type="InterPro" id="IPR052079">
    <property type="entry name" value="E3_ligase/Copine_domain"/>
</dbReference>
<protein>
    <recommendedName>
        <fullName evidence="1">VWFA domain-containing protein</fullName>
    </recommendedName>
</protein>
<evidence type="ECO:0000313" key="2">
    <source>
        <dbReference type="EMBL" id="KAL3891890.1"/>
    </source>
</evidence>
<feature type="domain" description="VWFA" evidence="1">
    <location>
        <begin position="63"/>
        <end position="252"/>
    </location>
</feature>
<dbReference type="SUPFAM" id="SSF53300">
    <property type="entry name" value="vWA-like"/>
    <property type="match status" value="1"/>
</dbReference>
<dbReference type="InterPro" id="IPR010734">
    <property type="entry name" value="Copine_C"/>
</dbReference>
<dbReference type="InterPro" id="IPR002035">
    <property type="entry name" value="VWF_A"/>
</dbReference>